<dbReference type="Proteomes" id="UP001295684">
    <property type="component" value="Unassembled WGS sequence"/>
</dbReference>
<feature type="compositionally biased region" description="Basic and acidic residues" evidence="1">
    <location>
        <begin position="116"/>
        <end position="138"/>
    </location>
</feature>
<accession>A0AAD1UGQ2</accession>
<comment type="caution">
    <text evidence="2">The sequence shown here is derived from an EMBL/GenBank/DDBJ whole genome shotgun (WGS) entry which is preliminary data.</text>
</comment>
<feature type="region of interest" description="Disordered" evidence="1">
    <location>
        <begin position="108"/>
        <end position="145"/>
    </location>
</feature>
<keyword evidence="3" id="KW-1185">Reference proteome</keyword>
<sequence>MEDNESMSSCTFKYLQNIRNYSNELNLNNVASLSKNFGQYEEGKDGNLGMMKPNRLPSFGKGLPDMSLMALKSEDPLPIPNMSKADNLYNWIGMDMDKGAPITQPMASKTSIQKQALEEQRKRDEKTKAKERRKKDLNNARARKSRLKKKKFYEELEGKYNELQEELERKDKLIEDLKAALFAKESTTAVPVGEANQKYKVDLLEDCDHLLQNLSKNKEFCAKEREIAELYQPFGTERVKTINSAFNTIVENIHPEEFKILFKYCDTNLNKRVKRSEKDQGESSEYKTYASKILKNMNNTTMKHLKGLKDQVKSTIAEVLKFRTEVLKTMIGIQAFQDDNMNFISPTTNSKKGSLPQSLSETHKLSQTISMNELWSIHKRTLSVDQNGEEVIRDSSRSRRKSVPQKEFQINHLFLEY</sequence>
<proteinExistence type="predicted"/>
<reference evidence="2" key="1">
    <citation type="submission" date="2023-07" db="EMBL/GenBank/DDBJ databases">
        <authorList>
            <consortium name="AG Swart"/>
            <person name="Singh M."/>
            <person name="Singh A."/>
            <person name="Seah K."/>
            <person name="Emmerich C."/>
        </authorList>
    </citation>
    <scope>NUCLEOTIDE SEQUENCE</scope>
    <source>
        <strain evidence="2">DP1</strain>
    </source>
</reference>
<organism evidence="2 3">
    <name type="scientific">Euplotes crassus</name>
    <dbReference type="NCBI Taxonomy" id="5936"/>
    <lineage>
        <taxon>Eukaryota</taxon>
        <taxon>Sar</taxon>
        <taxon>Alveolata</taxon>
        <taxon>Ciliophora</taxon>
        <taxon>Intramacronucleata</taxon>
        <taxon>Spirotrichea</taxon>
        <taxon>Hypotrichia</taxon>
        <taxon>Euplotida</taxon>
        <taxon>Euplotidae</taxon>
        <taxon>Moneuplotes</taxon>
    </lineage>
</organism>
<name>A0AAD1UGQ2_EUPCR</name>
<evidence type="ECO:0000313" key="3">
    <source>
        <dbReference type="Proteomes" id="UP001295684"/>
    </source>
</evidence>
<evidence type="ECO:0000256" key="1">
    <source>
        <dbReference type="SAM" id="MobiDB-lite"/>
    </source>
</evidence>
<evidence type="ECO:0008006" key="4">
    <source>
        <dbReference type="Google" id="ProtNLM"/>
    </source>
</evidence>
<gene>
    <name evidence="2" type="ORF">ECRASSUSDP1_LOCUS7788</name>
</gene>
<dbReference type="EMBL" id="CAMPGE010007600">
    <property type="protein sequence ID" value="CAI2366515.1"/>
    <property type="molecule type" value="Genomic_DNA"/>
</dbReference>
<protein>
    <recommendedName>
        <fullName evidence="4">BZIP domain-containing protein</fullName>
    </recommendedName>
</protein>
<dbReference type="AlphaFoldDB" id="A0AAD1UGQ2"/>
<evidence type="ECO:0000313" key="2">
    <source>
        <dbReference type="EMBL" id="CAI2366515.1"/>
    </source>
</evidence>